<evidence type="ECO:0000313" key="16">
    <source>
        <dbReference type="Proteomes" id="UP000291000"/>
    </source>
</evidence>
<dbReference type="InterPro" id="IPR056890">
    <property type="entry name" value="UBA_DHX29-like"/>
</dbReference>
<comment type="function">
    <text evidence="11">ATP-binding RNA helicase involved in translation initiation. Part of the 43S pre-initiation complex that is required for efficient initiation on mRNAs of higher eukaryotes with structured 5'-UTRs by promoting efficient NTPase-dependent 48S complex formation. Specifically binds to the 40S ribosome near the mRNA entrance. Does not possess a processive helicase activity.</text>
</comment>
<dbReference type="EC" id="3.6.4.13" evidence="11"/>
<dbReference type="Ensembl" id="ENSCHIT00000019298.1">
    <property type="protein sequence ID" value="ENSCHIP00000011509.1"/>
    <property type="gene ID" value="ENSCHIG00000013568.1"/>
</dbReference>
<feature type="region of interest" description="Disordered" evidence="12">
    <location>
        <begin position="1"/>
        <end position="70"/>
    </location>
</feature>
<evidence type="ECO:0000256" key="12">
    <source>
        <dbReference type="SAM" id="MobiDB-lite"/>
    </source>
</evidence>
<dbReference type="PANTHER" id="PTHR18934:SF264">
    <property type="entry name" value="ATP-DEPENDENT RNA HELICASE DHX29"/>
    <property type="match status" value="1"/>
</dbReference>
<protein>
    <recommendedName>
        <fullName evidence="11">ATP-dependent RNA helicase DHX29</fullName>
        <ecNumber evidence="11">3.6.4.13</ecNumber>
    </recommendedName>
    <alternativeName>
        <fullName evidence="11">DEAH box protein 29</fullName>
    </alternativeName>
</protein>
<keyword evidence="4 11" id="KW-0547">Nucleotide-binding</keyword>
<evidence type="ECO:0000256" key="2">
    <source>
        <dbReference type="ARBA" id="ARBA00022490"/>
    </source>
</evidence>
<keyword evidence="9 11" id="KW-0175">Coiled coil</keyword>
<keyword evidence="16" id="KW-1185">Reference proteome</keyword>
<dbReference type="SMART" id="SM00847">
    <property type="entry name" value="HA2"/>
    <property type="match status" value="1"/>
</dbReference>
<dbReference type="GeneTree" id="ENSGT00940000157286"/>
<reference evidence="15" key="3">
    <citation type="submission" date="2025-09" db="UniProtKB">
        <authorList>
            <consortium name="Ensembl"/>
        </authorList>
    </citation>
    <scope>IDENTIFICATION</scope>
</reference>
<evidence type="ECO:0000256" key="6">
    <source>
        <dbReference type="ARBA" id="ARBA00022806"/>
    </source>
</evidence>
<dbReference type="SUPFAM" id="SSF52540">
    <property type="entry name" value="P-loop containing nucleoside triphosphate hydrolases"/>
    <property type="match status" value="1"/>
</dbReference>
<dbReference type="InterPro" id="IPR014001">
    <property type="entry name" value="Helicase_ATP-bd"/>
</dbReference>
<evidence type="ECO:0000259" key="13">
    <source>
        <dbReference type="PROSITE" id="PS51192"/>
    </source>
</evidence>
<feature type="compositionally biased region" description="Low complexity" evidence="12">
    <location>
        <begin position="42"/>
        <end position="52"/>
    </location>
</feature>
<dbReference type="Pfam" id="PF00270">
    <property type="entry name" value="DEAD"/>
    <property type="match status" value="1"/>
</dbReference>
<evidence type="ECO:0000259" key="14">
    <source>
        <dbReference type="PROSITE" id="PS51194"/>
    </source>
</evidence>
<accession>A0A452EHG3</accession>
<dbReference type="InterPro" id="IPR056328">
    <property type="entry name" value="DSRM_DHX29"/>
</dbReference>
<dbReference type="Gene3D" id="1.20.120.1080">
    <property type="match status" value="1"/>
</dbReference>
<feature type="compositionally biased region" description="Low complexity" evidence="12">
    <location>
        <begin position="13"/>
        <end position="30"/>
    </location>
</feature>
<comment type="subunit">
    <text evidence="11">Part of the 43S pre-initiation complex (PIC) that contains at least Met-tRNA, EIF1, EIF1A (EIF1AX or EIF1AY), EIF2S1, EIF2S2, EIF2S3, EIF3A, EIF3B, EIF3C, EIF3D, EIF3E, EIF3F, EIF3G, EIF3H, EIF3I, EIF3J, EIF3K, EIF3L, EIF3M, DHX29 and the 40S ribosomal subunit.</text>
</comment>
<reference evidence="15" key="2">
    <citation type="submission" date="2025-08" db="UniProtKB">
        <authorList>
            <consortium name="Ensembl"/>
        </authorList>
    </citation>
    <scope>IDENTIFICATION</scope>
</reference>
<dbReference type="PROSITE" id="PS00690">
    <property type="entry name" value="DEAH_ATP_HELICASE"/>
    <property type="match status" value="1"/>
</dbReference>
<dbReference type="InterPro" id="IPR034730">
    <property type="entry name" value="DHX29"/>
</dbReference>
<dbReference type="InterPro" id="IPR011545">
    <property type="entry name" value="DEAD/DEAH_box_helicase_dom"/>
</dbReference>
<keyword evidence="7 11" id="KW-0067">ATP-binding</keyword>
<dbReference type="GO" id="GO:0003743">
    <property type="term" value="F:translation initiation factor activity"/>
    <property type="evidence" value="ECO:0007669"/>
    <property type="project" value="UniProtKB-KW"/>
</dbReference>
<gene>
    <name evidence="11 15" type="primary">DHX29</name>
</gene>
<dbReference type="FunFam" id="3.40.50.300:FF:000500">
    <property type="entry name" value="ATP-dependent RNA helicase DHX29"/>
    <property type="match status" value="1"/>
</dbReference>
<dbReference type="SMART" id="SM00487">
    <property type="entry name" value="DEXDc"/>
    <property type="match status" value="1"/>
</dbReference>
<reference evidence="15 16" key="1">
    <citation type="submission" date="2016-04" db="EMBL/GenBank/DDBJ databases">
        <title>Polished mammalian reference genomes with single-molecule sequencing and chromosome conformation capture applied to the Capra hircus genome.</title>
        <authorList>
            <person name="Bickhart D.M."/>
            <person name="Koren S."/>
            <person name="Rosen B."/>
            <person name="Hastie A."/>
            <person name="Liachko I."/>
            <person name="Sullivan S.T."/>
            <person name="Burton J."/>
            <person name="Sayre B.L."/>
            <person name="Huson H.J."/>
            <person name="Lee J."/>
            <person name="Lam E."/>
            <person name="Kelley C.M."/>
            <person name="Hutchison J.L."/>
            <person name="Zhou Y."/>
            <person name="Sun J."/>
            <person name="Crisa A."/>
            <person name="Schwartz J.C."/>
            <person name="Hammond J.A."/>
            <person name="Schroeder S.G."/>
            <person name="Liu G.E."/>
            <person name="Dunham M."/>
            <person name="Shendure J."/>
            <person name="Sonstegard T.S."/>
            <person name="Phillippy A.M."/>
            <person name="Van Tassell C.P."/>
            <person name="Smith T.P."/>
        </authorList>
    </citation>
    <scope>NUCLEOTIDE SEQUENCE [LARGE SCALE GENOMIC DNA]</scope>
</reference>
<feature type="compositionally biased region" description="Basic and acidic residues" evidence="12">
    <location>
        <begin position="205"/>
        <end position="219"/>
    </location>
</feature>
<dbReference type="InterPro" id="IPR059023">
    <property type="entry name" value="RNA_hel_CTD"/>
</dbReference>
<dbReference type="InterPro" id="IPR048333">
    <property type="entry name" value="HA2_WH"/>
</dbReference>
<dbReference type="Pfam" id="PF24385">
    <property type="entry name" value="DSRM_DHX29"/>
    <property type="match status" value="1"/>
</dbReference>
<evidence type="ECO:0000256" key="9">
    <source>
        <dbReference type="ARBA" id="ARBA00023054"/>
    </source>
</evidence>
<proteinExistence type="inferred from homology"/>
<comment type="similarity">
    <text evidence="1 11">Belongs to the DEAD box helicase family. DEAH subfamily.</text>
</comment>
<dbReference type="InterPro" id="IPR002464">
    <property type="entry name" value="DNA/RNA_helicase_DEAH_CS"/>
</dbReference>
<dbReference type="HAMAP" id="MF_03068">
    <property type="entry name" value="DHX29"/>
    <property type="match status" value="1"/>
</dbReference>
<keyword evidence="8 11" id="KW-0648">Protein biosynthesis</keyword>
<dbReference type="InterPro" id="IPR001650">
    <property type="entry name" value="Helicase_C-like"/>
</dbReference>
<dbReference type="PANTHER" id="PTHR18934">
    <property type="entry name" value="ATP-DEPENDENT RNA HELICASE"/>
    <property type="match status" value="1"/>
</dbReference>
<feature type="region of interest" description="Disordered" evidence="12">
    <location>
        <begin position="173"/>
        <end position="219"/>
    </location>
</feature>
<dbReference type="Pfam" id="PF21010">
    <property type="entry name" value="HA2_C"/>
    <property type="match status" value="1"/>
</dbReference>
<dbReference type="FunFam" id="1.20.120.1080:FF:000002">
    <property type="entry name" value="Putative ATP-dependent RNA helicase DHX36"/>
    <property type="match status" value="1"/>
</dbReference>
<dbReference type="InterPro" id="IPR007502">
    <property type="entry name" value="Helicase-assoc_dom"/>
</dbReference>
<dbReference type="EMBL" id="LWLT01000017">
    <property type="status" value="NOT_ANNOTATED_CDS"/>
    <property type="molecule type" value="Genomic_DNA"/>
</dbReference>
<keyword evidence="3 11" id="KW-0396">Initiation factor</keyword>
<evidence type="ECO:0000256" key="10">
    <source>
        <dbReference type="ARBA" id="ARBA00047984"/>
    </source>
</evidence>
<dbReference type="Bgee" id="ENSCHIG00000013568">
    <property type="expression patterns" value="Expressed in longissimus thoracis muscle and 16 other cell types or tissues"/>
</dbReference>
<evidence type="ECO:0000256" key="5">
    <source>
        <dbReference type="ARBA" id="ARBA00022801"/>
    </source>
</evidence>
<keyword evidence="6 11" id="KW-0347">Helicase</keyword>
<feature type="coiled-coil region" evidence="11">
    <location>
        <begin position="278"/>
        <end position="305"/>
    </location>
</feature>
<dbReference type="CDD" id="cd17975">
    <property type="entry name" value="DEXHc_DHX29"/>
    <property type="match status" value="1"/>
</dbReference>
<dbReference type="GO" id="GO:0005737">
    <property type="term" value="C:cytoplasm"/>
    <property type="evidence" value="ECO:0007669"/>
    <property type="project" value="UniProtKB-SubCell"/>
</dbReference>
<sequence>MGGKNKKHKTPGAAAVRAAVSASRAKSAEAGATGEAQNKPVSRPAPAAAASAREPRVKQGPKIYSFNSANDSGGPANLDKSILKVVINNKLEQKIIGVINEHKKQNNDKGVISGRLTAKKLQDLYMALQAFSFKTKDIEDAMTNTLLHGGDLHSALDWLCLNLSDDALPEGFSQEFEEQQPKSRPKFQYPQTQATISPPLQPKTRKQEEDPKIMPKKDGKNLEVNMKEWILRYAEQQNEEKSETSKSLEEEKFDPNERYLHLAAKLLDAKEQAATFKLEKNKQGQKETQEKIRKFQREMETLEDHPVFNPAIKISHQQNERKKPPVVTEGESALNFNLFEKSTAAPEEEREKKKEPHDVRNFDYTARSWTGKSPKQFLIDWVRKNLPKSPNPSFEKVAVGRYWKCRVRVIKSEDDVLVVCPTILTEDGMQAQHLGATLALYRLVKGQSVHQLLPPTYRDVWLEWSDAEKKKEELNKMETNKPRDLFIAKLLNKLKQQQQQQQQHSENKRENSEDPEESWENLVSDEDFSALSLESEKVEDLEPVRNLFRKLQSTPKYQRLLKERQQLPVFKHRSSIVETLKRHRVVVVAGETGSGKSTQVPHFLLEDLLLNEWGATKCNIVCTQPRRISAVSLATRVCDELGCENGPGGKNSLCGYQIRMESRASESTRLLYCTTGVLLRKLQEDGLLTNVSHVIVDEVHERSVQSDFLLIILKEILQKRSDLHLILMSATVDSEKFSTYFTHCPILRISGRSYPVEVFHLEDIIEETGFVLEKDSEYCQKFLEEEEEITINVTTKAGGIKKYQEYIPVQTGTSADLNPFYQKYSSRTQHAILYMNPHKINLDLVLELLIYLDRSPQFKNVEGAVLIFLPGLAHIQQLYDLLSTDRRFFSERYKVIALHSILSTQDQAAAFTLPPQGVRKIVLATNIAETGITIPDVVFVIDTGRTKENKYHESSQMSSLVETFVSKASALQRQGRAGRVRDGFCFRMYTRERFEGFMDYSVPEILRVPLEELCLHIMKCNLGSPEDFLSKALDPPQLQVISNAMNLLRKIGACELNEPKLTPLGQHLAALPVNVKIGKMLIFGAIFGCLDPVATLAAVMTEKSPFTTPIGRKDEADLAKSALAMADSDHLTIYNAYLGWKKARQEGGYRSEIAYCRKNFLNRTSLLTLEDVKQELIKLVKAAGFLSSTTSNSFEGNRATQTLSFQEIALLKAVLTAGLYDNVGKIMYTKSVDITEKLACIVETAQGKAQVHPSSVNRDLQIYGWLLYQEKAPVKIAVIFKQLRVLIDSVLRKKLENPKMSLENDKILQIITELIKTE</sequence>
<evidence type="ECO:0000256" key="11">
    <source>
        <dbReference type="HAMAP-Rule" id="MF_03068"/>
    </source>
</evidence>
<feature type="compositionally biased region" description="Basic residues" evidence="12">
    <location>
        <begin position="1"/>
        <end position="10"/>
    </location>
</feature>
<dbReference type="Pfam" id="PF00271">
    <property type="entry name" value="Helicase_C"/>
    <property type="match status" value="1"/>
</dbReference>
<evidence type="ECO:0000256" key="3">
    <source>
        <dbReference type="ARBA" id="ARBA00022540"/>
    </source>
</evidence>
<dbReference type="FunFam" id="3.40.50.300:FF:000325">
    <property type="entry name" value="ATP-dependent RNA helicase DHX29"/>
    <property type="match status" value="1"/>
</dbReference>
<evidence type="ECO:0000256" key="1">
    <source>
        <dbReference type="ARBA" id="ARBA00008792"/>
    </source>
</evidence>
<feature type="compositionally biased region" description="Polar residues" evidence="12">
    <location>
        <begin position="189"/>
        <end position="198"/>
    </location>
</feature>
<evidence type="ECO:0000256" key="7">
    <source>
        <dbReference type="ARBA" id="ARBA00022840"/>
    </source>
</evidence>
<dbReference type="CDD" id="cd18791">
    <property type="entry name" value="SF2_C_RHA"/>
    <property type="match status" value="1"/>
</dbReference>
<evidence type="ECO:0000256" key="4">
    <source>
        <dbReference type="ARBA" id="ARBA00022741"/>
    </source>
</evidence>
<dbReference type="Pfam" id="PF24899">
    <property type="entry name" value="UBA_DHX29"/>
    <property type="match status" value="1"/>
</dbReference>
<dbReference type="GO" id="GO:0016887">
    <property type="term" value="F:ATP hydrolysis activity"/>
    <property type="evidence" value="ECO:0007669"/>
    <property type="project" value="RHEA"/>
</dbReference>
<dbReference type="Gene3D" id="3.40.50.300">
    <property type="entry name" value="P-loop containing nucleotide triphosphate hydrolases"/>
    <property type="match status" value="2"/>
</dbReference>
<organism evidence="15 16">
    <name type="scientific">Capra hircus</name>
    <name type="common">Goat</name>
    <dbReference type="NCBI Taxonomy" id="9925"/>
    <lineage>
        <taxon>Eukaryota</taxon>
        <taxon>Metazoa</taxon>
        <taxon>Chordata</taxon>
        <taxon>Craniata</taxon>
        <taxon>Vertebrata</taxon>
        <taxon>Euteleostomi</taxon>
        <taxon>Mammalia</taxon>
        <taxon>Eutheria</taxon>
        <taxon>Laurasiatheria</taxon>
        <taxon>Artiodactyla</taxon>
        <taxon>Ruminantia</taxon>
        <taxon>Pecora</taxon>
        <taxon>Bovidae</taxon>
        <taxon>Caprinae</taxon>
        <taxon>Capra</taxon>
    </lineage>
</organism>
<dbReference type="Pfam" id="PF26026">
    <property type="entry name" value="RNA_hel_CTD"/>
    <property type="match status" value="1"/>
</dbReference>
<dbReference type="PROSITE" id="PS51194">
    <property type="entry name" value="HELICASE_CTER"/>
    <property type="match status" value="1"/>
</dbReference>
<keyword evidence="2 11" id="KW-0963">Cytoplasm</keyword>
<dbReference type="PROSITE" id="PS51192">
    <property type="entry name" value="HELICASE_ATP_BIND_1"/>
    <property type="match status" value="1"/>
</dbReference>
<keyword evidence="5 11" id="KW-0378">Hydrolase</keyword>
<dbReference type="GO" id="GO:0045948">
    <property type="term" value="P:positive regulation of translational initiation"/>
    <property type="evidence" value="ECO:0007669"/>
    <property type="project" value="UniProtKB-UniRule"/>
</dbReference>
<dbReference type="GO" id="GO:0003724">
    <property type="term" value="F:RNA helicase activity"/>
    <property type="evidence" value="ECO:0007669"/>
    <property type="project" value="UniProtKB-UniRule"/>
</dbReference>
<evidence type="ECO:0000313" key="15">
    <source>
        <dbReference type="Ensembl" id="ENSCHIP00000011509.1"/>
    </source>
</evidence>
<feature type="domain" description="Helicase C-terminal" evidence="14">
    <location>
        <begin position="844"/>
        <end position="1021"/>
    </location>
</feature>
<dbReference type="GO" id="GO:0005524">
    <property type="term" value="F:ATP binding"/>
    <property type="evidence" value="ECO:0007669"/>
    <property type="project" value="UniProtKB-UniRule"/>
</dbReference>
<dbReference type="SMART" id="SM00490">
    <property type="entry name" value="HELICc"/>
    <property type="match status" value="1"/>
</dbReference>
<evidence type="ECO:0000256" key="8">
    <source>
        <dbReference type="ARBA" id="ARBA00022917"/>
    </source>
</evidence>
<dbReference type="GO" id="GO:0003723">
    <property type="term" value="F:RNA binding"/>
    <property type="evidence" value="ECO:0007669"/>
    <property type="project" value="TreeGrafter"/>
</dbReference>
<dbReference type="Pfam" id="PF04408">
    <property type="entry name" value="WHD_HA2"/>
    <property type="match status" value="1"/>
</dbReference>
<dbReference type="InterPro" id="IPR027417">
    <property type="entry name" value="P-loop_NTPase"/>
</dbReference>
<name>A0A452EHG3_CAPHI</name>
<feature type="domain" description="Helicase ATP-binding" evidence="13">
    <location>
        <begin position="577"/>
        <end position="750"/>
    </location>
</feature>
<comment type="catalytic activity">
    <reaction evidence="10 11">
        <text>ATP + H2O = ADP + phosphate + H(+)</text>
        <dbReference type="Rhea" id="RHEA:13065"/>
        <dbReference type="ChEBI" id="CHEBI:15377"/>
        <dbReference type="ChEBI" id="CHEBI:15378"/>
        <dbReference type="ChEBI" id="CHEBI:30616"/>
        <dbReference type="ChEBI" id="CHEBI:43474"/>
        <dbReference type="ChEBI" id="CHEBI:456216"/>
        <dbReference type="EC" id="3.6.4.13"/>
    </reaction>
</comment>
<comment type="subcellular location">
    <subcellularLocation>
        <location evidence="11">Cytoplasm</location>
    </subcellularLocation>
</comment>
<feature type="region of interest" description="Disordered" evidence="12">
    <location>
        <begin position="497"/>
        <end position="521"/>
    </location>
</feature>
<dbReference type="Proteomes" id="UP000291000">
    <property type="component" value="Chromosome 20"/>
</dbReference>